<dbReference type="InterPro" id="IPR050194">
    <property type="entry name" value="Glycosyltransferase_grp1"/>
</dbReference>
<dbReference type="InterPro" id="IPR028098">
    <property type="entry name" value="Glyco_trans_4-like_N"/>
</dbReference>
<feature type="domain" description="Glycosyl transferase family 1" evidence="1">
    <location>
        <begin position="188"/>
        <end position="340"/>
    </location>
</feature>
<dbReference type="KEGG" id="mcau:MIT9_P0507"/>
<keyword evidence="4" id="KW-1185">Reference proteome</keyword>
<accession>A0AAU9C8Y6</accession>
<dbReference type="Pfam" id="PF13579">
    <property type="entry name" value="Glyco_trans_4_4"/>
    <property type="match status" value="1"/>
</dbReference>
<dbReference type="AlphaFoldDB" id="A0AAU9C8Y6"/>
<dbReference type="Pfam" id="PF00534">
    <property type="entry name" value="Glycos_transf_1"/>
    <property type="match status" value="1"/>
</dbReference>
<reference evidence="4" key="1">
    <citation type="journal article" date="2024" name="Int. J. Syst. Evol. Microbiol.">
        <title>Methylomarinovum tepidoasis sp. nov., a moderately thermophilic methanotroph of the family Methylothermaceae isolated from a deep-sea hydrothermal field.</title>
        <authorList>
            <person name="Hirayama H."/>
            <person name="Takaki Y."/>
            <person name="Abe M."/>
            <person name="Miyazaki M."/>
            <person name="Uematsu K."/>
            <person name="Matsui Y."/>
            <person name="Takai K."/>
        </authorList>
    </citation>
    <scope>NUCLEOTIDE SEQUENCE [LARGE SCALE GENOMIC DNA]</scope>
    <source>
        <strain evidence="4">IT-9</strain>
    </source>
</reference>
<organism evidence="3 4">
    <name type="scientific">Methylomarinovum caldicuralii</name>
    <dbReference type="NCBI Taxonomy" id="438856"/>
    <lineage>
        <taxon>Bacteria</taxon>
        <taxon>Pseudomonadati</taxon>
        <taxon>Pseudomonadota</taxon>
        <taxon>Gammaproteobacteria</taxon>
        <taxon>Methylococcales</taxon>
        <taxon>Methylothermaceae</taxon>
        <taxon>Methylomarinovum</taxon>
    </lineage>
</organism>
<evidence type="ECO:0000259" key="2">
    <source>
        <dbReference type="Pfam" id="PF13579"/>
    </source>
</evidence>
<sequence length="364" mass="40958">MEQFLGDLLPALQREGIEPAALVHAHNEAERREKPFPLWRVPSWGRLLYAPVSPAYPQWLAKMIQSFHPDLLHIHLPNPSAFWTLALPAVRRIPWIIHWHADVVASEIDTRLALAYRLYRPLEQALLRHSAKIITTSPPYRDSSEPLKTWRAKTEVVPLGIDPGRLPPPDAADLAWAEAQWQSGILRALCLGRLTYYKGHRVLLEAVARCKDIHLICVGGGELLEELEHQIRQRSLQDRVRLAGQLPERQRNALLASCDVLVLPSVERTEAFGLVLLEAMAYGKPVIATRVPGSGMGWVVENGETGLLVKPDDAAALAQAFDTVREYPGRRGQMGEAGRARLEQRFHIRACARHLARIYQTIRG</sequence>
<dbReference type="Proteomes" id="UP001321825">
    <property type="component" value="Chromosome"/>
</dbReference>
<dbReference type="EC" id="2.4.1.348" evidence="3"/>
<gene>
    <name evidence="3" type="ORF">MIT9_P0507</name>
</gene>
<dbReference type="Gene3D" id="3.40.50.2000">
    <property type="entry name" value="Glycogen Phosphorylase B"/>
    <property type="match status" value="2"/>
</dbReference>
<keyword evidence="3" id="KW-0328">Glycosyltransferase</keyword>
<name>A0AAU9C8Y6_9GAMM</name>
<proteinExistence type="predicted"/>
<dbReference type="PANTHER" id="PTHR45947:SF3">
    <property type="entry name" value="SULFOQUINOVOSYL TRANSFERASE SQD2"/>
    <property type="match status" value="1"/>
</dbReference>
<dbReference type="InterPro" id="IPR001296">
    <property type="entry name" value="Glyco_trans_1"/>
</dbReference>
<dbReference type="SUPFAM" id="SSF53756">
    <property type="entry name" value="UDP-Glycosyltransferase/glycogen phosphorylase"/>
    <property type="match status" value="1"/>
</dbReference>
<keyword evidence="3" id="KW-0808">Transferase</keyword>
<dbReference type="PANTHER" id="PTHR45947">
    <property type="entry name" value="SULFOQUINOVOSYL TRANSFERASE SQD2"/>
    <property type="match status" value="1"/>
</dbReference>
<dbReference type="GO" id="GO:0016757">
    <property type="term" value="F:glycosyltransferase activity"/>
    <property type="evidence" value="ECO:0007669"/>
    <property type="project" value="UniProtKB-KW"/>
</dbReference>
<evidence type="ECO:0000313" key="3">
    <source>
        <dbReference type="EMBL" id="BCX80929.1"/>
    </source>
</evidence>
<protein>
    <submittedName>
        <fullName evidence="3">N-acetyl-alpha-D-glucosaminyl-diphospho-ditrans, octacis-undecaprenol 3-alpha-mannosyltransferase/rhamnosyltransferase</fullName>
        <ecNumber evidence="3">2.4.1.348</ecNumber>
    </submittedName>
</protein>
<evidence type="ECO:0000313" key="4">
    <source>
        <dbReference type="Proteomes" id="UP001321825"/>
    </source>
</evidence>
<dbReference type="EMBL" id="AP024714">
    <property type="protein sequence ID" value="BCX80929.1"/>
    <property type="molecule type" value="Genomic_DNA"/>
</dbReference>
<feature type="domain" description="Glycosyltransferase subfamily 4-like N-terminal" evidence="2">
    <location>
        <begin position="2"/>
        <end position="160"/>
    </location>
</feature>
<evidence type="ECO:0000259" key="1">
    <source>
        <dbReference type="Pfam" id="PF00534"/>
    </source>
</evidence>